<dbReference type="AlphaFoldDB" id="A0A8X6XA90"/>
<dbReference type="GO" id="GO:0005975">
    <property type="term" value="P:carbohydrate metabolic process"/>
    <property type="evidence" value="ECO:0007669"/>
    <property type="project" value="InterPro"/>
</dbReference>
<evidence type="ECO:0000256" key="3">
    <source>
        <dbReference type="ARBA" id="ARBA00012663"/>
    </source>
</evidence>
<dbReference type="SUPFAM" id="SSF51445">
    <property type="entry name" value="(Trans)glycosidases"/>
    <property type="match status" value="1"/>
</dbReference>
<feature type="domain" description="Glycoside hydrolase family 20 catalytic" evidence="8">
    <location>
        <begin position="311"/>
        <end position="450"/>
    </location>
</feature>
<evidence type="ECO:0000256" key="4">
    <source>
        <dbReference type="ARBA" id="ARBA00022801"/>
    </source>
</evidence>
<comment type="similarity">
    <text evidence="2">Belongs to the glycosyl hydrolase 20 family.</text>
</comment>
<dbReference type="EC" id="3.2.1.52" evidence="3"/>
<evidence type="ECO:0000313" key="9">
    <source>
        <dbReference type="EMBL" id="GFY48191.1"/>
    </source>
</evidence>
<evidence type="ECO:0000256" key="6">
    <source>
        <dbReference type="SAM" id="MobiDB-lite"/>
    </source>
</evidence>
<gene>
    <name evidence="9" type="primary">HEXD</name>
    <name evidence="9" type="ORF">TNIN_281901</name>
</gene>
<feature type="transmembrane region" description="Helical" evidence="7">
    <location>
        <begin position="95"/>
        <end position="113"/>
    </location>
</feature>
<organism evidence="9 10">
    <name type="scientific">Trichonephila inaurata madagascariensis</name>
    <dbReference type="NCBI Taxonomy" id="2747483"/>
    <lineage>
        <taxon>Eukaryota</taxon>
        <taxon>Metazoa</taxon>
        <taxon>Ecdysozoa</taxon>
        <taxon>Arthropoda</taxon>
        <taxon>Chelicerata</taxon>
        <taxon>Arachnida</taxon>
        <taxon>Araneae</taxon>
        <taxon>Araneomorphae</taxon>
        <taxon>Entelegynae</taxon>
        <taxon>Araneoidea</taxon>
        <taxon>Nephilidae</taxon>
        <taxon>Trichonephila</taxon>
        <taxon>Trichonephila inaurata</taxon>
    </lineage>
</organism>
<dbReference type="OrthoDB" id="10023921at2759"/>
<dbReference type="InterPro" id="IPR017853">
    <property type="entry name" value="GH"/>
</dbReference>
<sequence length="751" mass="87107">MEIFTMDCPCSEKIDLTSLSVSSTRTAESLIKHQIAPCAQYLICDYETLVRVLKDKTDKMSVLENAVTFILGCKMRENIRNAIHIIMMSLWRRKYILVSGVIVWTIFYIYLHYTTVSEEIGYTSNGISVKHPIDIEFVNYNERINQQTSKLQAFTKATKNENSKDSTKEKVSPDVDISKTMPSDHYKHMTDEEIRIHQMNERLEKEKHKQKSIRDKYIEQGIKPTSIVVKPKMKYSSYEEEISNYSTFVTTKQPLFIPPLRLVHFDLKGAPPKITYFKSIFPILKYAGANGVLIEYEDTFPFWGPLAPISAGNAYTKQEIRYIIELAKNHGLTVIPLIQTFGHLEFVLKLPDFKHLREVEDIPQSVCPTNNATLVMVKIMIDQIMALHSDSQWLHIGCDEVYQLGHCSRCSRYDRNSLFLAYVRKVAKYVRENHNASPIIWDDMLRHTTVAEMEKYEIGRLVEPMAWTYVEDVYLFLPNSLWEKYSQVFPYMWTASAFKGAFGETLTIPDAKRHLENNKAWLSVMSENTVAFTGFRGIALTGWQRYDHFASLCELLPASLPSLLLNLLTVSQGEFTKEVFPKMQELLECSSRAHYHLDLEHDPTMWRALGVCFFPGSSVFRLTLRHNEVAKSLDKFIADITTHKGWMTQYNINHNFSSPLRVNELLRDFSYYNSSLNMLQEAAVKALREVYEDDTVSEWIELNIYPYTKKMKAIWEQGMRLKKYQVWPRRPLPRFVDLPSPPSIDMGIVTS</sequence>
<dbReference type="Gene3D" id="3.20.20.80">
    <property type="entry name" value="Glycosidases"/>
    <property type="match status" value="1"/>
</dbReference>
<comment type="catalytic activity">
    <reaction evidence="1">
        <text>Hydrolysis of terminal non-reducing N-acetyl-D-hexosamine residues in N-acetyl-beta-D-hexosaminides.</text>
        <dbReference type="EC" id="3.2.1.52"/>
    </reaction>
</comment>
<keyword evidence="7" id="KW-0472">Membrane</keyword>
<feature type="region of interest" description="Disordered" evidence="6">
    <location>
        <begin position="157"/>
        <end position="177"/>
    </location>
</feature>
<dbReference type="EMBL" id="BMAV01006338">
    <property type="protein sequence ID" value="GFY48191.1"/>
    <property type="molecule type" value="Genomic_DNA"/>
</dbReference>
<evidence type="ECO:0000313" key="10">
    <source>
        <dbReference type="Proteomes" id="UP000886998"/>
    </source>
</evidence>
<reference evidence="9" key="1">
    <citation type="submission" date="2020-08" db="EMBL/GenBank/DDBJ databases">
        <title>Multicomponent nature underlies the extraordinary mechanical properties of spider dragline silk.</title>
        <authorList>
            <person name="Kono N."/>
            <person name="Nakamura H."/>
            <person name="Mori M."/>
            <person name="Yoshida Y."/>
            <person name="Ohtoshi R."/>
            <person name="Malay A.D."/>
            <person name="Moran D.A.P."/>
            <person name="Tomita M."/>
            <person name="Numata K."/>
            <person name="Arakawa K."/>
        </authorList>
    </citation>
    <scope>NUCLEOTIDE SEQUENCE</scope>
</reference>
<comment type="caution">
    <text evidence="9">The sequence shown here is derived from an EMBL/GenBank/DDBJ whole genome shotgun (WGS) entry which is preliminary data.</text>
</comment>
<evidence type="ECO:0000256" key="2">
    <source>
        <dbReference type="ARBA" id="ARBA00006285"/>
    </source>
</evidence>
<feature type="coiled-coil region" evidence="5">
    <location>
        <begin position="189"/>
        <end position="220"/>
    </location>
</feature>
<dbReference type="PANTHER" id="PTHR21040:SF8">
    <property type="entry name" value="BCDNA.GH04120"/>
    <property type="match status" value="1"/>
</dbReference>
<keyword evidence="7" id="KW-0812">Transmembrane</keyword>
<dbReference type="InterPro" id="IPR015883">
    <property type="entry name" value="Glyco_hydro_20_cat"/>
</dbReference>
<feature type="compositionally biased region" description="Basic and acidic residues" evidence="6">
    <location>
        <begin position="158"/>
        <end position="177"/>
    </location>
</feature>
<protein>
    <recommendedName>
        <fullName evidence="3">beta-N-acetylhexosaminidase</fullName>
        <ecNumber evidence="3">3.2.1.52</ecNumber>
    </recommendedName>
</protein>
<dbReference type="Pfam" id="PF00728">
    <property type="entry name" value="Glyco_hydro_20"/>
    <property type="match status" value="1"/>
</dbReference>
<keyword evidence="7" id="KW-1133">Transmembrane helix</keyword>
<keyword evidence="5" id="KW-0175">Coiled coil</keyword>
<dbReference type="Proteomes" id="UP000886998">
    <property type="component" value="Unassembled WGS sequence"/>
</dbReference>
<accession>A0A8X6XA90</accession>
<dbReference type="InterPro" id="IPR038901">
    <property type="entry name" value="HEXDC-like"/>
</dbReference>
<dbReference type="CDD" id="cd06565">
    <property type="entry name" value="GH20_GcnA-like"/>
    <property type="match status" value="1"/>
</dbReference>
<dbReference type="PANTHER" id="PTHR21040">
    <property type="entry name" value="BCDNA.GH04120"/>
    <property type="match status" value="1"/>
</dbReference>
<proteinExistence type="inferred from homology"/>
<evidence type="ECO:0000256" key="1">
    <source>
        <dbReference type="ARBA" id="ARBA00001231"/>
    </source>
</evidence>
<evidence type="ECO:0000256" key="7">
    <source>
        <dbReference type="SAM" id="Phobius"/>
    </source>
</evidence>
<keyword evidence="10" id="KW-1185">Reference proteome</keyword>
<dbReference type="GO" id="GO:0004563">
    <property type="term" value="F:beta-N-acetylhexosaminidase activity"/>
    <property type="evidence" value="ECO:0007669"/>
    <property type="project" value="UniProtKB-EC"/>
</dbReference>
<evidence type="ECO:0000256" key="5">
    <source>
        <dbReference type="SAM" id="Coils"/>
    </source>
</evidence>
<evidence type="ECO:0000259" key="8">
    <source>
        <dbReference type="Pfam" id="PF00728"/>
    </source>
</evidence>
<keyword evidence="4" id="KW-0378">Hydrolase</keyword>
<name>A0A8X6XA90_9ARAC</name>